<organism evidence="2 3">
    <name type="scientific">Sphaeroforma arctica JP610</name>
    <dbReference type="NCBI Taxonomy" id="667725"/>
    <lineage>
        <taxon>Eukaryota</taxon>
        <taxon>Ichthyosporea</taxon>
        <taxon>Ichthyophonida</taxon>
        <taxon>Sphaeroforma</taxon>
    </lineage>
</organism>
<keyword evidence="3" id="KW-1185">Reference proteome</keyword>
<sequence length="155" mass="16749">MEVLDTESPASPVQRRSNRFFIAPKDMDVRLVVGDAVKLTRPTVPTRPVDESRPPKAMRSSVTRPGSVPLSSAQDRNIHRQAEMRPTSGLLSSTLDKAVICGDEIRPKNGLLLSAAHPPASAPVPTGSGVRNRRALMVSSRTAYVDFVGSHETVL</sequence>
<proteinExistence type="predicted"/>
<dbReference type="RefSeq" id="XP_014153518.1">
    <property type="nucleotide sequence ID" value="XM_014298043.1"/>
</dbReference>
<gene>
    <name evidence="2" type="ORF">SARC_07996</name>
</gene>
<feature type="compositionally biased region" description="Polar residues" evidence="1">
    <location>
        <begin position="60"/>
        <end position="75"/>
    </location>
</feature>
<feature type="region of interest" description="Disordered" evidence="1">
    <location>
        <begin position="43"/>
        <end position="89"/>
    </location>
</feature>
<evidence type="ECO:0000313" key="3">
    <source>
        <dbReference type="Proteomes" id="UP000054560"/>
    </source>
</evidence>
<evidence type="ECO:0000256" key="1">
    <source>
        <dbReference type="SAM" id="MobiDB-lite"/>
    </source>
</evidence>
<name>A0A0L0FSR3_9EUKA</name>
<dbReference type="GeneID" id="25908500"/>
<dbReference type="AlphaFoldDB" id="A0A0L0FSR3"/>
<evidence type="ECO:0000313" key="2">
    <source>
        <dbReference type="EMBL" id="KNC79616.1"/>
    </source>
</evidence>
<dbReference type="Proteomes" id="UP000054560">
    <property type="component" value="Unassembled WGS sequence"/>
</dbReference>
<reference evidence="2 3" key="1">
    <citation type="submission" date="2011-02" db="EMBL/GenBank/DDBJ databases">
        <title>The Genome Sequence of Sphaeroforma arctica JP610.</title>
        <authorList>
            <consortium name="The Broad Institute Genome Sequencing Platform"/>
            <person name="Russ C."/>
            <person name="Cuomo C."/>
            <person name="Young S.K."/>
            <person name="Zeng Q."/>
            <person name="Gargeya S."/>
            <person name="Alvarado L."/>
            <person name="Berlin A."/>
            <person name="Chapman S.B."/>
            <person name="Chen Z."/>
            <person name="Freedman E."/>
            <person name="Gellesch M."/>
            <person name="Goldberg J."/>
            <person name="Griggs A."/>
            <person name="Gujja S."/>
            <person name="Heilman E."/>
            <person name="Heiman D."/>
            <person name="Howarth C."/>
            <person name="Mehta T."/>
            <person name="Neiman D."/>
            <person name="Pearson M."/>
            <person name="Roberts A."/>
            <person name="Saif S."/>
            <person name="Shea T."/>
            <person name="Shenoy N."/>
            <person name="Sisk P."/>
            <person name="Stolte C."/>
            <person name="Sykes S."/>
            <person name="White J."/>
            <person name="Yandava C."/>
            <person name="Burger G."/>
            <person name="Gray M.W."/>
            <person name="Holland P.W.H."/>
            <person name="King N."/>
            <person name="Lang F.B.F."/>
            <person name="Roger A.J."/>
            <person name="Ruiz-Trillo I."/>
            <person name="Haas B."/>
            <person name="Nusbaum C."/>
            <person name="Birren B."/>
        </authorList>
    </citation>
    <scope>NUCLEOTIDE SEQUENCE [LARGE SCALE GENOMIC DNA]</scope>
    <source>
        <strain evidence="2 3">JP610</strain>
    </source>
</reference>
<accession>A0A0L0FSR3</accession>
<protein>
    <submittedName>
        <fullName evidence="2">Uncharacterized protein</fullName>
    </submittedName>
</protein>
<dbReference type="EMBL" id="KQ242273">
    <property type="protein sequence ID" value="KNC79616.1"/>
    <property type="molecule type" value="Genomic_DNA"/>
</dbReference>